<evidence type="ECO:0000313" key="3">
    <source>
        <dbReference type="EMBL" id="EKW9778299.1"/>
    </source>
</evidence>
<organism evidence="3 4">
    <name type="scientific">Proteus mirabilis</name>
    <dbReference type="NCBI Taxonomy" id="584"/>
    <lineage>
        <taxon>Bacteria</taxon>
        <taxon>Pseudomonadati</taxon>
        <taxon>Pseudomonadota</taxon>
        <taxon>Gammaproteobacteria</taxon>
        <taxon>Enterobacterales</taxon>
        <taxon>Morganellaceae</taxon>
        <taxon>Proteus</taxon>
    </lineage>
</organism>
<name>A0AAN4CD93_PROMI</name>
<feature type="transmembrane region" description="Helical" evidence="2">
    <location>
        <begin position="155"/>
        <end position="176"/>
    </location>
</feature>
<evidence type="ECO:0000256" key="2">
    <source>
        <dbReference type="SAM" id="Phobius"/>
    </source>
</evidence>
<dbReference type="RefSeq" id="WP_049211703.1">
    <property type="nucleotide sequence ID" value="NZ_CAXONO010000084.1"/>
</dbReference>
<dbReference type="Proteomes" id="UP001171165">
    <property type="component" value="Unassembled WGS sequence"/>
</dbReference>
<reference evidence="3" key="1">
    <citation type="submission" date="2023-06" db="EMBL/GenBank/DDBJ databases">
        <authorList>
            <consortium name="Clinical and Environmental Microbiology Branch: Whole genome sequencing antimicrobial resistance pathogens in the healthcare setting"/>
        </authorList>
    </citation>
    <scope>NUCLEOTIDE SEQUENCE</scope>
    <source>
        <strain evidence="3">Microbial</strain>
    </source>
</reference>
<keyword evidence="2" id="KW-0812">Transmembrane</keyword>
<keyword evidence="2" id="KW-1133">Transmembrane helix</keyword>
<protein>
    <submittedName>
        <fullName evidence="3">Uncharacterized protein</fullName>
    </submittedName>
</protein>
<gene>
    <name evidence="3" type="ORF">PW210_004189</name>
</gene>
<comment type="caution">
    <text evidence="3">The sequence shown here is derived from an EMBL/GenBank/DDBJ whole genome shotgun (WGS) entry which is preliminary data.</text>
</comment>
<accession>A0AAN4CD93</accession>
<keyword evidence="2" id="KW-0472">Membrane</keyword>
<proteinExistence type="predicted"/>
<feature type="compositionally biased region" description="Basic and acidic residues" evidence="1">
    <location>
        <begin position="119"/>
        <end position="140"/>
    </location>
</feature>
<evidence type="ECO:0000256" key="1">
    <source>
        <dbReference type="SAM" id="MobiDB-lite"/>
    </source>
</evidence>
<evidence type="ECO:0000313" key="4">
    <source>
        <dbReference type="Proteomes" id="UP001171165"/>
    </source>
</evidence>
<sequence>MNHSIKLTSFNKNQKFINTRNEFFGTSNDWNISTFLINFIAFKGIKKTLYSMVIFLALFCSQVRAQGSEIILSDMRYVSFSIYTVVAKFIKNQEQGICNSIELLPLVSSASEGVTKPNSQEKGKNSPKESNKAEAGFEKRDQVTQEDIEHIKSSFIGMLFASLVMIPLGMIFSECISPRILAKRKRWMKLHELKAKRFYRNNPDKHYVMPRKTFCQWLWF</sequence>
<feature type="region of interest" description="Disordered" evidence="1">
    <location>
        <begin position="112"/>
        <end position="140"/>
    </location>
</feature>
<dbReference type="EMBL" id="ABKSPD020000031">
    <property type="protein sequence ID" value="EKW9778299.1"/>
    <property type="molecule type" value="Genomic_DNA"/>
</dbReference>
<dbReference type="AlphaFoldDB" id="A0AAN4CD93"/>